<dbReference type="AlphaFoldDB" id="A0A5N5GYP5"/>
<keyword evidence="1" id="KW-1133">Transmembrane helix</keyword>
<reference evidence="2 3" key="2">
    <citation type="submission" date="2019-11" db="EMBL/GenBank/DDBJ databases">
        <title>A de novo genome assembly of a pear dwarfing rootstock.</title>
        <authorList>
            <person name="Wang F."/>
            <person name="Wang J."/>
            <person name="Li S."/>
            <person name="Zhang Y."/>
            <person name="Fang M."/>
            <person name="Ma L."/>
            <person name="Zhao Y."/>
            <person name="Jiang S."/>
        </authorList>
    </citation>
    <scope>NUCLEOTIDE SEQUENCE [LARGE SCALE GENOMIC DNA]</scope>
    <source>
        <strain evidence="2">S2</strain>
        <tissue evidence="2">Leaf</tissue>
    </source>
</reference>
<evidence type="ECO:0000313" key="2">
    <source>
        <dbReference type="EMBL" id="KAB2620745.1"/>
    </source>
</evidence>
<dbReference type="EMBL" id="SMOL01000293">
    <property type="protein sequence ID" value="KAB2620745.1"/>
    <property type="molecule type" value="Genomic_DNA"/>
</dbReference>
<organism evidence="2 3">
    <name type="scientific">Pyrus ussuriensis x Pyrus communis</name>
    <dbReference type="NCBI Taxonomy" id="2448454"/>
    <lineage>
        <taxon>Eukaryota</taxon>
        <taxon>Viridiplantae</taxon>
        <taxon>Streptophyta</taxon>
        <taxon>Embryophyta</taxon>
        <taxon>Tracheophyta</taxon>
        <taxon>Spermatophyta</taxon>
        <taxon>Magnoliopsida</taxon>
        <taxon>eudicotyledons</taxon>
        <taxon>Gunneridae</taxon>
        <taxon>Pentapetalae</taxon>
        <taxon>rosids</taxon>
        <taxon>fabids</taxon>
        <taxon>Rosales</taxon>
        <taxon>Rosaceae</taxon>
        <taxon>Amygdaloideae</taxon>
        <taxon>Maleae</taxon>
        <taxon>Pyrus</taxon>
    </lineage>
</organism>
<sequence length="116" mass="12652">MVLAVGYRFRSELRSEGRRKEGCGLGEIGFGGEGRLGEKVREVGRLGETGFGGWSELGGGFGGGAGYRGKKEGRGLGEVKDRWVMGGGHGWDLGKMKVFFNFINIIIINIIFFYIK</sequence>
<dbReference type="Proteomes" id="UP000327157">
    <property type="component" value="Unassembled WGS sequence"/>
</dbReference>
<keyword evidence="1" id="KW-0812">Transmembrane</keyword>
<comment type="caution">
    <text evidence="2">The sequence shown here is derived from an EMBL/GenBank/DDBJ whole genome shotgun (WGS) entry which is preliminary data.</text>
</comment>
<accession>A0A5N5GYP5</accession>
<name>A0A5N5GYP5_9ROSA</name>
<keyword evidence="1" id="KW-0472">Membrane</keyword>
<proteinExistence type="predicted"/>
<keyword evidence="3" id="KW-1185">Reference proteome</keyword>
<feature type="transmembrane region" description="Helical" evidence="1">
    <location>
        <begin position="98"/>
        <end position="115"/>
    </location>
</feature>
<protein>
    <submittedName>
        <fullName evidence="2">Uncharacterized protein</fullName>
    </submittedName>
</protein>
<evidence type="ECO:0000256" key="1">
    <source>
        <dbReference type="SAM" id="Phobius"/>
    </source>
</evidence>
<gene>
    <name evidence="2" type="ORF">D8674_039503</name>
</gene>
<reference evidence="2 3" key="1">
    <citation type="submission" date="2019-09" db="EMBL/GenBank/DDBJ databases">
        <authorList>
            <person name="Ou C."/>
        </authorList>
    </citation>
    <scope>NUCLEOTIDE SEQUENCE [LARGE SCALE GENOMIC DNA]</scope>
    <source>
        <strain evidence="2">S2</strain>
        <tissue evidence="2">Leaf</tissue>
    </source>
</reference>
<evidence type="ECO:0000313" key="3">
    <source>
        <dbReference type="Proteomes" id="UP000327157"/>
    </source>
</evidence>